<evidence type="ECO:0000313" key="5">
    <source>
        <dbReference type="Proteomes" id="UP001204320"/>
    </source>
</evidence>
<dbReference type="Pfam" id="PF20463">
    <property type="entry name" value="PDH_C"/>
    <property type="match status" value="1"/>
</dbReference>
<dbReference type="InterPro" id="IPR046825">
    <property type="entry name" value="PDH_C"/>
</dbReference>
<evidence type="ECO:0000256" key="1">
    <source>
        <dbReference type="ARBA" id="ARBA00007964"/>
    </source>
</evidence>
<dbReference type="SUPFAM" id="SSF48179">
    <property type="entry name" value="6-phosphogluconate dehydrogenase C-terminal domain-like"/>
    <property type="match status" value="1"/>
</dbReference>
<dbReference type="PANTHER" id="PTHR21363">
    <property type="entry name" value="PREPHENATE DEHYDROGENASE"/>
    <property type="match status" value="1"/>
</dbReference>
<sequence length="294" mass="32168">MAENNQRSGSSTFVPDRVGVVGLGLMGGSFAKALAAAGREVYGWNRTHSVTEMAEIETIAGELTDETIPTCELIILAGYPQVSIDWLGEMAHLISPGAIVIDTVGVKRIICERCGKISEGQPWTFVGCHPMAGTQYSGFAHARANMFHNAPMVVVPPQMDDFERVAILERLKHLLEPCGFGSFTLSTAENHDRMIAYTSQLAHVVSNAYVKSPTAQEHKGFSAGSYKDLTRVARLNAPMWTELFLDNADNLSREVGTIIENLQAYKDAIDARDAEKLQTLLAEGDRLKREAEAR</sequence>
<evidence type="ECO:0000259" key="3">
    <source>
        <dbReference type="PROSITE" id="PS51176"/>
    </source>
</evidence>
<dbReference type="Gene3D" id="3.40.50.720">
    <property type="entry name" value="NAD(P)-binding Rossmann-like Domain"/>
    <property type="match status" value="1"/>
</dbReference>
<dbReference type="InterPro" id="IPR003099">
    <property type="entry name" value="Prephen_DH"/>
</dbReference>
<keyword evidence="2" id="KW-0560">Oxidoreductase</keyword>
<reference evidence="4 5" key="1">
    <citation type="submission" date="2022-08" db="EMBL/GenBank/DDBJ databases">
        <title>Tractidigestivibacter montrealensis type strain KD21.</title>
        <authorList>
            <person name="Diop K."/>
            <person name="Richard C."/>
            <person name="Routy B."/>
        </authorList>
    </citation>
    <scope>NUCLEOTIDE SEQUENCE [LARGE SCALE GENOMIC DNA]</scope>
    <source>
        <strain evidence="4 5">KD21</strain>
    </source>
</reference>
<comment type="similarity">
    <text evidence="1">Belongs to the prephenate/arogenate dehydrogenase family.</text>
</comment>
<dbReference type="Proteomes" id="UP001204320">
    <property type="component" value="Unassembled WGS sequence"/>
</dbReference>
<dbReference type="PROSITE" id="PS51176">
    <property type="entry name" value="PDH_ADH"/>
    <property type="match status" value="1"/>
</dbReference>
<dbReference type="InterPro" id="IPR050812">
    <property type="entry name" value="Preph/Arog_dehydrog"/>
</dbReference>
<feature type="domain" description="Prephenate/arogenate dehydrogenase" evidence="3">
    <location>
        <begin position="16"/>
        <end position="294"/>
    </location>
</feature>
<comment type="caution">
    <text evidence="4">The sequence shown here is derived from an EMBL/GenBank/DDBJ whole genome shotgun (WGS) entry which is preliminary data.</text>
</comment>
<dbReference type="InterPro" id="IPR008927">
    <property type="entry name" value="6-PGluconate_DH-like_C_sf"/>
</dbReference>
<dbReference type="RefSeq" id="WP_258499325.1">
    <property type="nucleotide sequence ID" value="NZ_JANSKA010000005.1"/>
</dbReference>
<name>A0ABT1Z9H0_9ACTN</name>
<dbReference type="PANTHER" id="PTHR21363:SF0">
    <property type="entry name" value="PREPHENATE DEHYDROGENASE [NADP(+)]"/>
    <property type="match status" value="1"/>
</dbReference>
<organism evidence="4 5">
    <name type="scientific">Tractidigestivibacter montrealensis</name>
    <dbReference type="NCBI Taxonomy" id="2972466"/>
    <lineage>
        <taxon>Bacteria</taxon>
        <taxon>Bacillati</taxon>
        <taxon>Actinomycetota</taxon>
        <taxon>Coriobacteriia</taxon>
        <taxon>Coriobacteriales</taxon>
        <taxon>Atopobiaceae</taxon>
        <taxon>Tractidigestivibacter</taxon>
    </lineage>
</organism>
<dbReference type="Gene3D" id="1.10.3660.10">
    <property type="entry name" value="6-phosphogluconate dehydrogenase C-terminal like domain"/>
    <property type="match status" value="1"/>
</dbReference>
<proteinExistence type="inferred from homology"/>
<keyword evidence="5" id="KW-1185">Reference proteome</keyword>
<dbReference type="InterPro" id="IPR046826">
    <property type="entry name" value="PDH_N"/>
</dbReference>
<gene>
    <name evidence="4" type="ORF">NVS32_07895</name>
</gene>
<dbReference type="SUPFAM" id="SSF51735">
    <property type="entry name" value="NAD(P)-binding Rossmann-fold domains"/>
    <property type="match status" value="1"/>
</dbReference>
<evidence type="ECO:0000256" key="2">
    <source>
        <dbReference type="ARBA" id="ARBA00023002"/>
    </source>
</evidence>
<dbReference type="Pfam" id="PF02153">
    <property type="entry name" value="PDH_N"/>
    <property type="match status" value="1"/>
</dbReference>
<dbReference type="EMBL" id="JANSKA010000005">
    <property type="protein sequence ID" value="MCR9036865.1"/>
    <property type="molecule type" value="Genomic_DNA"/>
</dbReference>
<accession>A0ABT1Z9H0</accession>
<dbReference type="InterPro" id="IPR036291">
    <property type="entry name" value="NAD(P)-bd_dom_sf"/>
</dbReference>
<protein>
    <submittedName>
        <fullName evidence="4">Prephenate dehydrogenase</fullName>
    </submittedName>
</protein>
<evidence type="ECO:0000313" key="4">
    <source>
        <dbReference type="EMBL" id="MCR9036865.1"/>
    </source>
</evidence>